<dbReference type="GeneID" id="63855773"/>
<gene>
    <name evidence="2" type="ORF">K460DRAFT_55767</name>
</gene>
<feature type="region of interest" description="Disordered" evidence="1">
    <location>
        <begin position="1"/>
        <end position="55"/>
    </location>
</feature>
<dbReference type="Proteomes" id="UP000800039">
    <property type="component" value="Unassembled WGS sequence"/>
</dbReference>
<evidence type="ECO:0000256" key="1">
    <source>
        <dbReference type="SAM" id="MobiDB-lite"/>
    </source>
</evidence>
<evidence type="ECO:0000313" key="3">
    <source>
        <dbReference type="Proteomes" id="UP000800039"/>
    </source>
</evidence>
<dbReference type="RefSeq" id="XP_040789805.1">
    <property type="nucleotide sequence ID" value="XM_040938517.1"/>
</dbReference>
<feature type="compositionally biased region" description="Basic and acidic residues" evidence="1">
    <location>
        <begin position="45"/>
        <end position="55"/>
    </location>
</feature>
<sequence length="295" mass="33520">MGADSETPHRRPKLHRTRSAKNNPATALTIDPVRCAKGSSTDLNGHLEKRQQSDATDRQAWEARFKQLVQLSDAVLAFLACVVKQDEMSLSSRLRFEGSLSISTSQSTLESAAEEPSLLTWGKVRRQLDRVFRTLSTWRKDLNDDYAHVDDERLFIEDVDSALLPLLRLARHILLIVDMDHPNWKAQDIEIRKPAEKLRTCMKSIKRAPSRKSSVSLASNELLDTKINSGSPLVAKFPSDKTDYFKESKMLVANLKQESEPLQLTLRRHDWVLQAVKSREEEDVELVHKSVAART</sequence>
<keyword evidence="3" id="KW-1185">Reference proteome</keyword>
<organism evidence="2 3">
    <name type="scientific">Cucurbitaria berberidis CBS 394.84</name>
    <dbReference type="NCBI Taxonomy" id="1168544"/>
    <lineage>
        <taxon>Eukaryota</taxon>
        <taxon>Fungi</taxon>
        <taxon>Dikarya</taxon>
        <taxon>Ascomycota</taxon>
        <taxon>Pezizomycotina</taxon>
        <taxon>Dothideomycetes</taxon>
        <taxon>Pleosporomycetidae</taxon>
        <taxon>Pleosporales</taxon>
        <taxon>Pleosporineae</taxon>
        <taxon>Cucurbitariaceae</taxon>
        <taxon>Cucurbitaria</taxon>
    </lineage>
</organism>
<evidence type="ECO:0000313" key="2">
    <source>
        <dbReference type="EMBL" id="KAF1847242.1"/>
    </source>
</evidence>
<protein>
    <submittedName>
        <fullName evidence="2">Uncharacterized protein</fullName>
    </submittedName>
</protein>
<dbReference type="OrthoDB" id="4778874at2759"/>
<dbReference type="AlphaFoldDB" id="A0A9P4GL51"/>
<dbReference type="EMBL" id="ML976615">
    <property type="protein sequence ID" value="KAF1847242.1"/>
    <property type="molecule type" value="Genomic_DNA"/>
</dbReference>
<name>A0A9P4GL51_9PLEO</name>
<feature type="compositionally biased region" description="Basic residues" evidence="1">
    <location>
        <begin position="10"/>
        <end position="19"/>
    </location>
</feature>
<proteinExistence type="predicted"/>
<accession>A0A9P4GL51</accession>
<comment type="caution">
    <text evidence="2">The sequence shown here is derived from an EMBL/GenBank/DDBJ whole genome shotgun (WGS) entry which is preliminary data.</text>
</comment>
<reference evidence="2" key="1">
    <citation type="submission" date="2020-01" db="EMBL/GenBank/DDBJ databases">
        <authorList>
            <consortium name="DOE Joint Genome Institute"/>
            <person name="Haridas S."/>
            <person name="Albert R."/>
            <person name="Binder M."/>
            <person name="Bloem J."/>
            <person name="Labutti K."/>
            <person name="Salamov A."/>
            <person name="Andreopoulos B."/>
            <person name="Baker S.E."/>
            <person name="Barry K."/>
            <person name="Bills G."/>
            <person name="Bluhm B.H."/>
            <person name="Cannon C."/>
            <person name="Castanera R."/>
            <person name="Culley D.E."/>
            <person name="Daum C."/>
            <person name="Ezra D."/>
            <person name="Gonzalez J.B."/>
            <person name="Henrissat B."/>
            <person name="Kuo A."/>
            <person name="Liang C."/>
            <person name="Lipzen A."/>
            <person name="Lutzoni F."/>
            <person name="Magnuson J."/>
            <person name="Mondo S."/>
            <person name="Nolan M."/>
            <person name="Ohm R."/>
            <person name="Pangilinan J."/>
            <person name="Park H.-J."/>
            <person name="Ramirez L."/>
            <person name="Alfaro M."/>
            <person name="Sun H."/>
            <person name="Tritt A."/>
            <person name="Yoshinaga Y."/>
            <person name="Zwiers L.-H."/>
            <person name="Turgeon B.G."/>
            <person name="Goodwin S.B."/>
            <person name="Spatafora J.W."/>
            <person name="Crous P.W."/>
            <person name="Grigoriev I.V."/>
        </authorList>
    </citation>
    <scope>NUCLEOTIDE SEQUENCE</scope>
    <source>
        <strain evidence="2">CBS 394.84</strain>
    </source>
</reference>